<keyword evidence="7" id="KW-0539">Nucleus</keyword>
<dbReference type="OrthoDB" id="436496at2759"/>
<keyword evidence="5" id="KW-0479">Metal-binding</keyword>
<dbReference type="Proteomes" id="UP000515123">
    <property type="component" value="Linkage group 1"/>
</dbReference>
<dbReference type="GO" id="GO:0020037">
    <property type="term" value="F:heme binding"/>
    <property type="evidence" value="ECO:0007669"/>
    <property type="project" value="InterPro"/>
</dbReference>
<evidence type="ECO:0000256" key="5">
    <source>
        <dbReference type="ARBA" id="ARBA00022723"/>
    </source>
</evidence>
<dbReference type="GeneID" id="109713587"/>
<dbReference type="GO" id="GO:0005634">
    <property type="term" value="C:nucleus"/>
    <property type="evidence" value="ECO:0007669"/>
    <property type="project" value="UniProtKB-SubCell"/>
</dbReference>
<keyword evidence="9" id="KW-1185">Reference proteome</keyword>
<proteinExistence type="predicted"/>
<comment type="catalytic activity">
    <reaction evidence="8">
        <text>Fe(III)-heme b-[protein] + nitric oxide + H2O = Fe(II)-heme b-[protein] + nitrite + 2 H(+)</text>
        <dbReference type="Rhea" id="RHEA:77711"/>
        <dbReference type="Rhea" id="RHEA-COMP:18975"/>
        <dbReference type="Rhea" id="RHEA-COMP:18976"/>
        <dbReference type="ChEBI" id="CHEBI:15377"/>
        <dbReference type="ChEBI" id="CHEBI:15378"/>
        <dbReference type="ChEBI" id="CHEBI:16301"/>
        <dbReference type="ChEBI" id="CHEBI:16480"/>
        <dbReference type="ChEBI" id="CHEBI:55376"/>
        <dbReference type="ChEBI" id="CHEBI:60344"/>
    </reaction>
    <physiologicalReaction direction="right-to-left" evidence="8">
        <dbReference type="Rhea" id="RHEA:77713"/>
    </physiologicalReaction>
</comment>
<keyword evidence="6" id="KW-0408">Iron</keyword>
<dbReference type="GO" id="GO:0019825">
    <property type="term" value="F:oxygen binding"/>
    <property type="evidence" value="ECO:0007669"/>
    <property type="project" value="InterPro"/>
</dbReference>
<accession>A0A6P5FCJ7</accession>
<evidence type="ECO:0000256" key="3">
    <source>
        <dbReference type="ARBA" id="ARBA00022490"/>
    </source>
</evidence>
<evidence type="ECO:0000313" key="10">
    <source>
        <dbReference type="RefSeq" id="XP_020093342.1"/>
    </source>
</evidence>
<evidence type="ECO:0000256" key="6">
    <source>
        <dbReference type="ARBA" id="ARBA00023004"/>
    </source>
</evidence>
<protein>
    <submittedName>
        <fullName evidence="10">Non-symbiotic hemoglobin 2-like</fullName>
    </submittedName>
</protein>
<name>A0A6P5FCJ7_ANACO</name>
<reference evidence="10" key="2">
    <citation type="submission" date="2025-08" db="UniProtKB">
        <authorList>
            <consortium name="RefSeq"/>
        </authorList>
    </citation>
    <scope>IDENTIFICATION</scope>
    <source>
        <tissue evidence="10">Leaf</tissue>
    </source>
</reference>
<dbReference type="InterPro" id="IPR012292">
    <property type="entry name" value="Globin/Proto"/>
</dbReference>
<keyword evidence="3" id="KW-0963">Cytoplasm</keyword>
<dbReference type="GO" id="GO:0046872">
    <property type="term" value="F:metal ion binding"/>
    <property type="evidence" value="ECO:0007669"/>
    <property type="project" value="UniProtKB-KW"/>
</dbReference>
<sequence>MDTLTAEQELDSRNIGKKDAADLGLKLLLKISGIVPSASHLFSFLHDSDAAINKNHKLKRHAQLRRVGIVTVRDATLKKLGATHSKAGVTDQHFEACTIDHDKGGSAIYFGAPRSRMHGEKLMTRWLQPLRRK</sequence>
<dbReference type="RefSeq" id="XP_020093342.1">
    <property type="nucleotide sequence ID" value="XM_020237753.1"/>
</dbReference>
<evidence type="ECO:0000256" key="2">
    <source>
        <dbReference type="ARBA" id="ARBA00004496"/>
    </source>
</evidence>
<dbReference type="GO" id="GO:0005737">
    <property type="term" value="C:cytoplasm"/>
    <property type="evidence" value="ECO:0007669"/>
    <property type="project" value="UniProtKB-SubCell"/>
</dbReference>
<dbReference type="Gene3D" id="1.10.490.10">
    <property type="entry name" value="Globins"/>
    <property type="match status" value="1"/>
</dbReference>
<reference evidence="9" key="1">
    <citation type="journal article" date="2015" name="Nat. Genet.">
        <title>The pineapple genome and the evolution of CAM photosynthesis.</title>
        <authorList>
            <person name="Ming R."/>
            <person name="VanBuren R."/>
            <person name="Wai C.M."/>
            <person name="Tang H."/>
            <person name="Schatz M.C."/>
            <person name="Bowers J.E."/>
            <person name="Lyons E."/>
            <person name="Wang M.L."/>
            <person name="Chen J."/>
            <person name="Biggers E."/>
            <person name="Zhang J."/>
            <person name="Huang L."/>
            <person name="Zhang L."/>
            <person name="Miao W."/>
            <person name="Zhang J."/>
            <person name="Ye Z."/>
            <person name="Miao C."/>
            <person name="Lin Z."/>
            <person name="Wang H."/>
            <person name="Zhou H."/>
            <person name="Yim W.C."/>
            <person name="Priest H.D."/>
            <person name="Zheng C."/>
            <person name="Woodhouse M."/>
            <person name="Edger P.P."/>
            <person name="Guyot R."/>
            <person name="Guo H.B."/>
            <person name="Guo H."/>
            <person name="Zheng G."/>
            <person name="Singh R."/>
            <person name="Sharma A."/>
            <person name="Min X."/>
            <person name="Zheng Y."/>
            <person name="Lee H."/>
            <person name="Gurtowski J."/>
            <person name="Sedlazeck F.J."/>
            <person name="Harkess A."/>
            <person name="McKain M.R."/>
            <person name="Liao Z."/>
            <person name="Fang J."/>
            <person name="Liu J."/>
            <person name="Zhang X."/>
            <person name="Zhang Q."/>
            <person name="Hu W."/>
            <person name="Qin Y."/>
            <person name="Wang K."/>
            <person name="Chen L.Y."/>
            <person name="Shirley N."/>
            <person name="Lin Y.R."/>
            <person name="Liu L.Y."/>
            <person name="Hernandez A.G."/>
            <person name="Wright C.L."/>
            <person name="Bulone V."/>
            <person name="Tuskan G.A."/>
            <person name="Heath K."/>
            <person name="Zee F."/>
            <person name="Moore P.H."/>
            <person name="Sunkar R."/>
            <person name="Leebens-Mack J.H."/>
            <person name="Mockler T."/>
            <person name="Bennetzen J.L."/>
            <person name="Freeling M."/>
            <person name="Sankoff D."/>
            <person name="Paterson A.H."/>
            <person name="Zhu X."/>
            <person name="Yang X."/>
            <person name="Smith J.A."/>
            <person name="Cushman J.C."/>
            <person name="Paull R.E."/>
            <person name="Yu Q."/>
        </authorList>
    </citation>
    <scope>NUCLEOTIDE SEQUENCE [LARGE SCALE GENOMIC DNA]</scope>
    <source>
        <strain evidence="9">cv. F153</strain>
    </source>
</reference>
<dbReference type="SUPFAM" id="SSF46458">
    <property type="entry name" value="Globin-like"/>
    <property type="match status" value="1"/>
</dbReference>
<dbReference type="AlphaFoldDB" id="A0A6P5FCJ7"/>
<evidence type="ECO:0000256" key="1">
    <source>
        <dbReference type="ARBA" id="ARBA00004123"/>
    </source>
</evidence>
<organism evidence="9 10">
    <name type="scientific">Ananas comosus</name>
    <name type="common">Pineapple</name>
    <name type="synonym">Ananas ananas</name>
    <dbReference type="NCBI Taxonomy" id="4615"/>
    <lineage>
        <taxon>Eukaryota</taxon>
        <taxon>Viridiplantae</taxon>
        <taxon>Streptophyta</taxon>
        <taxon>Embryophyta</taxon>
        <taxon>Tracheophyta</taxon>
        <taxon>Spermatophyta</taxon>
        <taxon>Magnoliopsida</taxon>
        <taxon>Liliopsida</taxon>
        <taxon>Poales</taxon>
        <taxon>Bromeliaceae</taxon>
        <taxon>Bromelioideae</taxon>
        <taxon>Ananas</taxon>
    </lineage>
</organism>
<dbReference type="InterPro" id="IPR009050">
    <property type="entry name" value="Globin-like_sf"/>
</dbReference>
<keyword evidence="4" id="KW-0349">Heme</keyword>
<evidence type="ECO:0000256" key="4">
    <source>
        <dbReference type="ARBA" id="ARBA00022617"/>
    </source>
</evidence>
<gene>
    <name evidence="10" type="primary">LOC109713587</name>
</gene>
<dbReference type="InterPro" id="IPR001032">
    <property type="entry name" value="Leghaemoglobin-like"/>
</dbReference>
<dbReference type="PANTHER" id="PTHR22924:SF98">
    <property type="entry name" value="NON-SYMBIOTIC HEMOGLOBIN 3"/>
    <property type="match status" value="1"/>
</dbReference>
<dbReference type="PANTHER" id="PTHR22924">
    <property type="entry name" value="LEGHEMOGLOBIN-RELATED"/>
    <property type="match status" value="1"/>
</dbReference>
<evidence type="ECO:0000256" key="8">
    <source>
        <dbReference type="ARBA" id="ARBA00048118"/>
    </source>
</evidence>
<evidence type="ECO:0000256" key="7">
    <source>
        <dbReference type="ARBA" id="ARBA00023242"/>
    </source>
</evidence>
<comment type="subcellular location">
    <subcellularLocation>
        <location evidence="2">Cytoplasm</location>
    </subcellularLocation>
    <subcellularLocation>
        <location evidence="1">Nucleus</location>
    </subcellularLocation>
</comment>
<evidence type="ECO:0000313" key="9">
    <source>
        <dbReference type="Proteomes" id="UP000515123"/>
    </source>
</evidence>